<gene>
    <name evidence="2" type="ordered locus">BP1026B_I1901</name>
</gene>
<name>A0A0H3HNN1_BURP2</name>
<sequence>MPSRPPPHSRTAELTHQTDTPRKRKGPESYVR</sequence>
<dbReference type="KEGG" id="bpz:BP1026B_I1901"/>
<evidence type="ECO:0000256" key="1">
    <source>
        <dbReference type="SAM" id="MobiDB-lite"/>
    </source>
</evidence>
<dbReference type="AlphaFoldDB" id="A0A0H3HNN1"/>
<reference evidence="2 3" key="1">
    <citation type="journal article" date="2012" name="PLoS ONE">
        <title>Evolution of Burkholderia pseudomallei in recurrent melioidosis.</title>
        <authorList>
            <person name="Hayden H.S."/>
            <person name="Lim R."/>
            <person name="Brittnacher M.J."/>
            <person name="Sims E.H."/>
            <person name="Ramage E.R."/>
            <person name="Fong C."/>
            <person name="Wu Z."/>
            <person name="Crist E."/>
            <person name="Chang J."/>
            <person name="Zhou Y."/>
            <person name="Radey M."/>
            <person name="Rohmer L."/>
            <person name="Haugen E."/>
            <person name="Gillett W."/>
            <person name="Wuthiekanun V."/>
            <person name="Peacock S.J."/>
            <person name="Kaul R."/>
            <person name="Miller S.I."/>
            <person name="Manoil C."/>
            <person name="Jacobs M.A."/>
        </authorList>
    </citation>
    <scope>NUCLEOTIDE SEQUENCE [LARGE SCALE GENOMIC DNA]</scope>
    <source>
        <strain evidence="2 3">1026b</strain>
    </source>
</reference>
<evidence type="ECO:0000313" key="3">
    <source>
        <dbReference type="Proteomes" id="UP000010087"/>
    </source>
</evidence>
<feature type="region of interest" description="Disordered" evidence="1">
    <location>
        <begin position="1"/>
        <end position="32"/>
    </location>
</feature>
<dbReference type="Proteomes" id="UP000010087">
    <property type="component" value="Chromosome 1"/>
</dbReference>
<organism evidence="2 3">
    <name type="scientific">Burkholderia pseudomallei (strain 1026b)</name>
    <dbReference type="NCBI Taxonomy" id="884204"/>
    <lineage>
        <taxon>Bacteria</taxon>
        <taxon>Pseudomonadati</taxon>
        <taxon>Pseudomonadota</taxon>
        <taxon>Betaproteobacteria</taxon>
        <taxon>Burkholderiales</taxon>
        <taxon>Burkholderiaceae</taxon>
        <taxon>Burkholderia</taxon>
        <taxon>pseudomallei group</taxon>
    </lineage>
</organism>
<proteinExistence type="predicted"/>
<protein>
    <submittedName>
        <fullName evidence="2">Uncharacterized protein</fullName>
    </submittedName>
</protein>
<accession>A0A0H3HNN1</accession>
<evidence type="ECO:0000313" key="2">
    <source>
        <dbReference type="EMBL" id="AFI66520.1"/>
    </source>
</evidence>
<dbReference type="EMBL" id="CP002833">
    <property type="protein sequence ID" value="AFI66520.1"/>
    <property type="molecule type" value="Genomic_DNA"/>
</dbReference>